<feature type="domain" description="ABC3 transporter permease C-terminal" evidence="8">
    <location>
        <begin position="285"/>
        <end position="400"/>
    </location>
</feature>
<keyword evidence="2" id="KW-1003">Cell membrane</keyword>
<dbReference type="SUPFAM" id="SSF81665">
    <property type="entry name" value="Calcium ATPase, transmembrane domain M"/>
    <property type="match status" value="1"/>
</dbReference>
<dbReference type="Pfam" id="PF02687">
    <property type="entry name" value="FtsX"/>
    <property type="match status" value="2"/>
</dbReference>
<feature type="domain" description="ABC3 transporter permease C-terminal" evidence="8">
    <location>
        <begin position="726"/>
        <end position="832"/>
    </location>
</feature>
<feature type="transmembrane region" description="Helical" evidence="7">
    <location>
        <begin position="277"/>
        <end position="300"/>
    </location>
</feature>
<feature type="transmembrane region" description="Helical" evidence="7">
    <location>
        <begin position="814"/>
        <end position="839"/>
    </location>
</feature>
<keyword evidence="5 7" id="KW-0472">Membrane</keyword>
<feature type="transmembrane region" description="Helical" evidence="7">
    <location>
        <begin position="26"/>
        <end position="50"/>
    </location>
</feature>
<sequence>MISNNNRPVIKRIAKKTFKANRNRNIVAVVAIVLTTVLFTTIFTMGFGLLNTVKKENIRKAGGDGQVVLSNVTDAVYQDVKDDPLIDQIAYTKYVADEILEEKLKGSRTEMWYMDNTAIEFAGYKLKEGHLPEKENEVIVDSKTLERLGIEKKIGTSIELEYRVKKQVKTKEFILAGYWDSEEFSNVERIIVSEKYLEKNNNEIPYTYDIDLNYSGIVVIYINFKSEKNLSDQVTYMLQKAGYVWDGMGADKNAENYVTARISPAYLSTLDLKDPKVLGGLLGTVLLIFITGYLIIYNIFQISVIQDIRSYGQLKTLGMTEKQIKKLVQKQVYRLAAIAIPIGLILGYILGVLLLPALMKSTEYNTVDSVNVAVIPIIFLGSALFSFITVYVSISRSRKLASRVSPLEALKFVDREKKTKRKEKKSKNGGKIYRMAMANLGRNRKRTLLVILSLTLGAVLFNSVFTLVNGFDEEKYVDNFLDKDFIISTADYFNYGFEKSEQVLSDDYINYAKKQPEFADGGKLLGVKTLQEQFFAENTLLPSQNRDTNGFPLINLYGADNYLFQSMKVLEGFLDFEKLNKGTGIVVGVIDDGTGVAEGNIPVQIGEKIKVHFNEVEDEISLREVGVRAFEVVAKVLIKENTYTTRNTGSVNFYIPSEAFIKNVSKPVTISYIFECRDGKGNIENMQKKLESYISNNSSMSFDSKQTYLDAFSEIKSTFVIIGGALGTIIAFIGIVNFFNAMVTSVFARKGEFAMLQSVGMTDKQLRTMLAMEGLTYAGITILLSVVIGVFVSFTAIKIVSHNIWFFTFRFTLLPIFIISPIFIIIAIAVPYFLCNCLAKESIISRLRAE</sequence>
<feature type="transmembrane region" description="Helical" evidence="7">
    <location>
        <begin position="769"/>
        <end position="794"/>
    </location>
</feature>
<dbReference type="GO" id="GO:0022857">
    <property type="term" value="F:transmembrane transporter activity"/>
    <property type="evidence" value="ECO:0007669"/>
    <property type="project" value="TreeGrafter"/>
</dbReference>
<gene>
    <name evidence="9" type="ORF">ERS852523_02080</name>
</gene>
<evidence type="ECO:0000313" key="9">
    <source>
        <dbReference type="EMBL" id="CUP57743.1"/>
    </source>
</evidence>
<dbReference type="RefSeq" id="WP_055151517.1">
    <property type="nucleotide sequence ID" value="NZ_CZAW01000020.1"/>
</dbReference>
<dbReference type="EMBL" id="CZAW01000020">
    <property type="protein sequence ID" value="CUP57743.1"/>
    <property type="molecule type" value="Genomic_DNA"/>
</dbReference>
<evidence type="ECO:0000256" key="7">
    <source>
        <dbReference type="SAM" id="Phobius"/>
    </source>
</evidence>
<evidence type="ECO:0000256" key="5">
    <source>
        <dbReference type="ARBA" id="ARBA00023136"/>
    </source>
</evidence>
<reference evidence="9 10" key="1">
    <citation type="submission" date="2015-09" db="EMBL/GenBank/DDBJ databases">
        <authorList>
            <consortium name="Pathogen Informatics"/>
        </authorList>
    </citation>
    <scope>NUCLEOTIDE SEQUENCE [LARGE SCALE GENOMIC DNA]</scope>
    <source>
        <strain evidence="9 10">2789STDY5834911</strain>
    </source>
</reference>
<dbReference type="InterPro" id="IPR003838">
    <property type="entry name" value="ABC3_permease_C"/>
</dbReference>
<dbReference type="InterPro" id="IPR023298">
    <property type="entry name" value="ATPase_P-typ_TM_dom_sf"/>
</dbReference>
<dbReference type="OrthoDB" id="1694171at2"/>
<feature type="transmembrane region" description="Helical" evidence="7">
    <location>
        <begin position="447"/>
        <end position="468"/>
    </location>
</feature>
<accession>A0A174P9R0</accession>
<keyword evidence="3 7" id="KW-0812">Transmembrane</keyword>
<dbReference type="InterPro" id="IPR050250">
    <property type="entry name" value="Macrolide_Exporter_MacB"/>
</dbReference>
<evidence type="ECO:0000259" key="8">
    <source>
        <dbReference type="Pfam" id="PF02687"/>
    </source>
</evidence>
<keyword evidence="4 7" id="KW-1133">Transmembrane helix</keyword>
<protein>
    <submittedName>
        <fullName evidence="9">Acidobacterial duplicated orphan permease</fullName>
    </submittedName>
</protein>
<feature type="transmembrane region" description="Helical" evidence="7">
    <location>
        <begin position="370"/>
        <end position="394"/>
    </location>
</feature>
<proteinExistence type="inferred from homology"/>
<feature type="transmembrane region" description="Helical" evidence="7">
    <location>
        <begin position="332"/>
        <end position="358"/>
    </location>
</feature>
<evidence type="ECO:0000256" key="6">
    <source>
        <dbReference type="ARBA" id="ARBA00038076"/>
    </source>
</evidence>
<dbReference type="AlphaFoldDB" id="A0A174P9R0"/>
<dbReference type="GO" id="GO:0005886">
    <property type="term" value="C:plasma membrane"/>
    <property type="evidence" value="ECO:0007669"/>
    <property type="project" value="UniProtKB-SubCell"/>
</dbReference>
<comment type="similarity">
    <text evidence="6">Belongs to the ABC-4 integral membrane protein family.</text>
</comment>
<feature type="transmembrane region" description="Helical" evidence="7">
    <location>
        <begin position="719"/>
        <end position="748"/>
    </location>
</feature>
<dbReference type="Proteomes" id="UP000095712">
    <property type="component" value="Unassembled WGS sequence"/>
</dbReference>
<organism evidence="9 10">
    <name type="scientific">Blautia wexlerae</name>
    <dbReference type="NCBI Taxonomy" id="418240"/>
    <lineage>
        <taxon>Bacteria</taxon>
        <taxon>Bacillati</taxon>
        <taxon>Bacillota</taxon>
        <taxon>Clostridia</taxon>
        <taxon>Lachnospirales</taxon>
        <taxon>Lachnospiraceae</taxon>
        <taxon>Blautia</taxon>
    </lineage>
</organism>
<evidence type="ECO:0000256" key="4">
    <source>
        <dbReference type="ARBA" id="ARBA00022989"/>
    </source>
</evidence>
<name>A0A174P9R0_9FIRM</name>
<evidence type="ECO:0000256" key="3">
    <source>
        <dbReference type="ARBA" id="ARBA00022692"/>
    </source>
</evidence>
<evidence type="ECO:0000256" key="1">
    <source>
        <dbReference type="ARBA" id="ARBA00004651"/>
    </source>
</evidence>
<evidence type="ECO:0000313" key="10">
    <source>
        <dbReference type="Proteomes" id="UP000095712"/>
    </source>
</evidence>
<comment type="subcellular location">
    <subcellularLocation>
        <location evidence="1">Cell membrane</location>
        <topology evidence="1">Multi-pass membrane protein</topology>
    </subcellularLocation>
</comment>
<dbReference type="PANTHER" id="PTHR30572">
    <property type="entry name" value="MEMBRANE COMPONENT OF TRANSPORTER-RELATED"/>
    <property type="match status" value="1"/>
</dbReference>
<evidence type="ECO:0000256" key="2">
    <source>
        <dbReference type="ARBA" id="ARBA00022475"/>
    </source>
</evidence>
<dbReference type="PANTHER" id="PTHR30572:SF4">
    <property type="entry name" value="ABC TRANSPORTER PERMEASE YTRF"/>
    <property type="match status" value="1"/>
</dbReference>